<gene>
    <name evidence="1" type="ORF">SDC9_192374</name>
</gene>
<protein>
    <submittedName>
        <fullName evidence="1">Uncharacterized protein</fullName>
    </submittedName>
</protein>
<sequence>MKRERKVRDINLRKAVLYAIDQDEVISVMESDMLFKAD</sequence>
<name>A0A645I0K5_9ZZZZ</name>
<dbReference type="EMBL" id="VSSQ01104219">
    <property type="protein sequence ID" value="MPN44807.1"/>
    <property type="molecule type" value="Genomic_DNA"/>
</dbReference>
<dbReference type="AlphaFoldDB" id="A0A645I0K5"/>
<accession>A0A645I0K5</accession>
<proteinExistence type="predicted"/>
<comment type="caution">
    <text evidence="1">The sequence shown here is derived from an EMBL/GenBank/DDBJ whole genome shotgun (WGS) entry which is preliminary data.</text>
</comment>
<organism evidence="1">
    <name type="scientific">bioreactor metagenome</name>
    <dbReference type="NCBI Taxonomy" id="1076179"/>
    <lineage>
        <taxon>unclassified sequences</taxon>
        <taxon>metagenomes</taxon>
        <taxon>ecological metagenomes</taxon>
    </lineage>
</organism>
<evidence type="ECO:0000313" key="1">
    <source>
        <dbReference type="EMBL" id="MPN44807.1"/>
    </source>
</evidence>
<reference evidence="1" key="1">
    <citation type="submission" date="2019-08" db="EMBL/GenBank/DDBJ databases">
        <authorList>
            <person name="Kucharzyk K."/>
            <person name="Murdoch R.W."/>
            <person name="Higgins S."/>
            <person name="Loffler F."/>
        </authorList>
    </citation>
    <scope>NUCLEOTIDE SEQUENCE</scope>
</reference>